<evidence type="ECO:0000313" key="5">
    <source>
        <dbReference type="Proteomes" id="UP000297429"/>
    </source>
</evidence>
<reference evidence="3 5" key="2">
    <citation type="submission" date="2019-03" db="EMBL/GenBank/DDBJ databases">
        <authorList>
            <person name="He R.-H."/>
        </authorList>
    </citation>
    <scope>NUCLEOTIDE SEQUENCE [LARGE SCALE GENOMIC DNA]</scope>
    <source>
        <strain evidence="3 5">DSM 19624</strain>
    </source>
</reference>
<keyword evidence="5" id="KW-1185">Reference proteome</keyword>
<evidence type="ECO:0000313" key="4">
    <source>
        <dbReference type="Proteomes" id="UP000273898"/>
    </source>
</evidence>
<dbReference type="Proteomes" id="UP000273898">
    <property type="component" value="Unassembled WGS sequence"/>
</dbReference>
<evidence type="ECO:0000313" key="2">
    <source>
        <dbReference type="EMBL" id="RLJ77264.1"/>
    </source>
</evidence>
<dbReference type="EMBL" id="SOPX01000001">
    <property type="protein sequence ID" value="TFB33510.1"/>
    <property type="molecule type" value="Genomic_DNA"/>
</dbReference>
<dbReference type="Proteomes" id="UP000297429">
    <property type="component" value="Unassembled WGS sequence"/>
</dbReference>
<protein>
    <submittedName>
        <fullName evidence="2">Uncharacterized protein</fullName>
    </submittedName>
</protein>
<feature type="chain" id="PRO_5044605707" evidence="1">
    <location>
        <begin position="21"/>
        <end position="234"/>
    </location>
</feature>
<organism evidence="2 4">
    <name type="scientific">Pedobacter alluvionis</name>
    <dbReference type="NCBI Taxonomy" id="475253"/>
    <lineage>
        <taxon>Bacteria</taxon>
        <taxon>Pseudomonadati</taxon>
        <taxon>Bacteroidota</taxon>
        <taxon>Sphingobacteriia</taxon>
        <taxon>Sphingobacteriales</taxon>
        <taxon>Sphingobacteriaceae</taxon>
        <taxon>Pedobacter</taxon>
    </lineage>
</organism>
<sequence length="234" mass="26493">MKSKTLIGIAIALFFLAACKKDNPIDPTIEKPDPIESLRDSASYTIDGKTYKSIGIEKGGTFTTQSNLKITSGVNFNYELEGDKDSLLFVREFTIRASYTNITISFIKIYNKNETENTNENNGAYLNYPKNKTEIFTPGFYKYSTDFFRKNSTSGIAFTVINQQGVYKSYGQSDLGKPASVLQTDQNGSKFEIISLKKRKSGYLLEVKFNVNIFDENKKQMRIEDGYLRLSVLK</sequence>
<dbReference type="AlphaFoldDB" id="A0A497Y427"/>
<accession>A0A497Y427</accession>
<gene>
    <name evidence="2" type="ORF">BCL90_2347</name>
    <name evidence="3" type="ORF">E3V97_05540</name>
</gene>
<evidence type="ECO:0000256" key="1">
    <source>
        <dbReference type="SAM" id="SignalP"/>
    </source>
</evidence>
<dbReference type="EMBL" id="RCCK01000011">
    <property type="protein sequence ID" value="RLJ77264.1"/>
    <property type="molecule type" value="Genomic_DNA"/>
</dbReference>
<dbReference type="PROSITE" id="PS51257">
    <property type="entry name" value="PROKAR_LIPOPROTEIN"/>
    <property type="match status" value="1"/>
</dbReference>
<evidence type="ECO:0000313" key="3">
    <source>
        <dbReference type="EMBL" id="TFB33510.1"/>
    </source>
</evidence>
<proteinExistence type="predicted"/>
<comment type="caution">
    <text evidence="2">The sequence shown here is derived from an EMBL/GenBank/DDBJ whole genome shotgun (WGS) entry which is preliminary data.</text>
</comment>
<keyword evidence="1" id="KW-0732">Signal</keyword>
<dbReference type="OrthoDB" id="893724at2"/>
<name>A0A497Y427_9SPHI</name>
<dbReference type="RefSeq" id="WP_121284028.1">
    <property type="nucleotide sequence ID" value="NZ_RCCK01000011.1"/>
</dbReference>
<reference evidence="2 4" key="1">
    <citation type="submission" date="2018-10" db="EMBL/GenBank/DDBJ databases">
        <title>Genomic Encyclopedia of Archaeal and Bacterial Type Strains, Phase II (KMG-II): from individual species to whole genera.</title>
        <authorList>
            <person name="Goeker M."/>
        </authorList>
    </citation>
    <scope>NUCLEOTIDE SEQUENCE [LARGE SCALE GENOMIC DNA]</scope>
    <source>
        <strain evidence="2 4">DSM 19624</strain>
    </source>
</reference>
<feature type="signal peptide" evidence="1">
    <location>
        <begin position="1"/>
        <end position="20"/>
    </location>
</feature>